<reference evidence="1" key="1">
    <citation type="submission" date="2018-06" db="EMBL/GenBank/DDBJ databases">
        <authorList>
            <person name="Zhirakovskaya E."/>
        </authorList>
    </citation>
    <scope>NUCLEOTIDE SEQUENCE</scope>
</reference>
<name>A0A3B0Y7B6_9ZZZZ</name>
<dbReference type="InterPro" id="IPR046644">
    <property type="entry name" value="DUF6756"/>
</dbReference>
<proteinExistence type="predicted"/>
<dbReference type="AlphaFoldDB" id="A0A3B0Y7B6"/>
<accession>A0A3B0Y7B6</accession>
<protein>
    <submittedName>
        <fullName evidence="1">Uncharacterized protein</fullName>
    </submittedName>
</protein>
<organism evidence="1">
    <name type="scientific">hydrothermal vent metagenome</name>
    <dbReference type="NCBI Taxonomy" id="652676"/>
    <lineage>
        <taxon>unclassified sequences</taxon>
        <taxon>metagenomes</taxon>
        <taxon>ecological metagenomes</taxon>
    </lineage>
</organism>
<sequence length="184" mass="21705">MKEDMRNDFLEAVKESNVSDFSLVSLHKYESVLIDILDRFTSLGKKGLDHYWWWNSFNQSHVTAMSTYVPDAIEEFFDRNEKVWFVAEDWHVAKKTGCFWLYESSLGSVIKVLNEMYGFEYYIVNRKMEWMIGENHHDILFALGEHAIKTVMESNMPNKTFNSTPKSRANSLNRWAVKKERIGI</sequence>
<dbReference type="EMBL" id="UOFL01000111">
    <property type="protein sequence ID" value="VAW76675.1"/>
    <property type="molecule type" value="Genomic_DNA"/>
</dbReference>
<evidence type="ECO:0000313" key="1">
    <source>
        <dbReference type="EMBL" id="VAW76675.1"/>
    </source>
</evidence>
<dbReference type="Pfam" id="PF20541">
    <property type="entry name" value="DUF6756"/>
    <property type="match status" value="1"/>
</dbReference>
<gene>
    <name evidence="1" type="ORF">MNBD_GAMMA12-1404</name>
</gene>